<accession>A0A150MSN2</accession>
<evidence type="ECO:0000313" key="1">
    <source>
        <dbReference type="EMBL" id="KYD27421.1"/>
    </source>
</evidence>
<organism evidence="1 2">
    <name type="scientific">Geobacillus stearothermophilus</name>
    <name type="common">Bacillus stearothermophilus</name>
    <dbReference type="NCBI Taxonomy" id="1422"/>
    <lineage>
        <taxon>Bacteria</taxon>
        <taxon>Bacillati</taxon>
        <taxon>Bacillota</taxon>
        <taxon>Bacilli</taxon>
        <taxon>Bacillales</taxon>
        <taxon>Anoxybacillaceae</taxon>
        <taxon>Geobacillus</taxon>
    </lineage>
</organism>
<proteinExistence type="predicted"/>
<evidence type="ECO:0000313" key="2">
    <source>
        <dbReference type="Proteomes" id="UP000075424"/>
    </source>
</evidence>
<dbReference type="Proteomes" id="UP000075424">
    <property type="component" value="Unassembled WGS sequence"/>
</dbReference>
<dbReference type="AlphaFoldDB" id="A0A150MSN2"/>
<dbReference type="EMBL" id="LQYV01000051">
    <property type="protein sequence ID" value="KYD27421.1"/>
    <property type="molecule type" value="Genomic_DNA"/>
</dbReference>
<reference evidence="1 2" key="1">
    <citation type="submission" date="2016-01" db="EMBL/GenBank/DDBJ databases">
        <title>Draft Genome Sequences of Seven Thermophilic Sporeformers Isolated from Foods.</title>
        <authorList>
            <person name="Berendsen E.M."/>
            <person name="Wells-Bennik M.H."/>
            <person name="Krawcyk A.O."/>
            <person name="De Jong A."/>
            <person name="Holsappel S."/>
            <person name="Eijlander R.T."/>
            <person name="Kuipers O.P."/>
        </authorList>
    </citation>
    <scope>NUCLEOTIDE SEQUENCE [LARGE SCALE GENOMIC DNA]</scope>
    <source>
        <strain evidence="1 2">B4109</strain>
    </source>
</reference>
<sequence length="174" mass="19422">MTVKILSIGLRGLEGYRVQVEVQEVPGIAAMVIVGVPDASVKEAKERVLASLYAFGCENPLGREVRLKSTTWNYHIVGGDHTREEFIGQEDMVKSVIQDPCFILPNNPDDQHDTRQKYIDLVQLPKFKSLKALVVIVDHEDEAYGDVVTVIAKSRLNQETGGAIYVRPKFTGKR</sequence>
<dbReference type="PATRIC" id="fig|1422.18.peg.2985"/>
<protein>
    <submittedName>
        <fullName evidence="1">Uncharacterized protein</fullName>
    </submittedName>
</protein>
<gene>
    <name evidence="1" type="ORF">B4109_3128</name>
</gene>
<name>A0A150MSN2_GEOSE</name>
<comment type="caution">
    <text evidence="1">The sequence shown here is derived from an EMBL/GenBank/DDBJ whole genome shotgun (WGS) entry which is preliminary data.</text>
</comment>